<evidence type="ECO:0000256" key="9">
    <source>
        <dbReference type="ARBA" id="ARBA00022691"/>
    </source>
</evidence>
<dbReference type="NCBIfam" id="TIGR00046">
    <property type="entry name" value="RsmE family RNA methyltransferase"/>
    <property type="match status" value="1"/>
</dbReference>
<dbReference type="Pfam" id="PF04452">
    <property type="entry name" value="Methyltrans_RNA"/>
    <property type="match status" value="1"/>
</dbReference>
<evidence type="ECO:0000256" key="10">
    <source>
        <dbReference type="ARBA" id="ARBA00025699"/>
    </source>
</evidence>
<dbReference type="InterPro" id="IPR046887">
    <property type="entry name" value="RsmE_PUA-like"/>
</dbReference>
<dbReference type="PIRSF" id="PIRSF015601">
    <property type="entry name" value="MTase_slr0722"/>
    <property type="match status" value="1"/>
</dbReference>
<gene>
    <name evidence="15" type="ORF">HK18_07600</name>
</gene>
<comment type="caution">
    <text evidence="15">The sequence shown here is derived from an EMBL/GenBank/DDBJ whole genome shotgun (WGS) entry which is preliminary data.</text>
</comment>
<evidence type="ECO:0000256" key="7">
    <source>
        <dbReference type="ARBA" id="ARBA00022603"/>
    </source>
</evidence>
<dbReference type="Proteomes" id="UP000194946">
    <property type="component" value="Unassembled WGS sequence"/>
</dbReference>
<evidence type="ECO:0000259" key="14">
    <source>
        <dbReference type="Pfam" id="PF20260"/>
    </source>
</evidence>
<evidence type="ECO:0000256" key="6">
    <source>
        <dbReference type="ARBA" id="ARBA00022552"/>
    </source>
</evidence>
<dbReference type="AlphaFoldDB" id="A0A251ZVN1"/>
<dbReference type="RefSeq" id="WP_086632162.1">
    <property type="nucleotide sequence ID" value="NZ_JOPB01000005.1"/>
</dbReference>
<dbReference type="InterPro" id="IPR029028">
    <property type="entry name" value="Alpha/beta_knot_MTases"/>
</dbReference>
<feature type="domain" description="Ribosomal RNA small subunit methyltransferase E PUA-like" evidence="14">
    <location>
        <begin position="27"/>
        <end position="69"/>
    </location>
</feature>
<protein>
    <recommendedName>
        <fullName evidence="4 12">Ribosomal RNA small subunit methyltransferase E</fullName>
        <ecNumber evidence="3 12">2.1.1.193</ecNumber>
    </recommendedName>
</protein>
<evidence type="ECO:0000256" key="1">
    <source>
        <dbReference type="ARBA" id="ARBA00004496"/>
    </source>
</evidence>
<dbReference type="GO" id="GO:0070475">
    <property type="term" value="P:rRNA base methylation"/>
    <property type="evidence" value="ECO:0007669"/>
    <property type="project" value="TreeGrafter"/>
</dbReference>
<evidence type="ECO:0000256" key="3">
    <source>
        <dbReference type="ARBA" id="ARBA00012328"/>
    </source>
</evidence>
<dbReference type="PANTHER" id="PTHR30027">
    <property type="entry name" value="RIBOSOMAL RNA SMALL SUBUNIT METHYLTRANSFERASE E"/>
    <property type="match status" value="1"/>
</dbReference>
<dbReference type="Gene3D" id="3.40.1280.10">
    <property type="match status" value="1"/>
</dbReference>
<dbReference type="CDD" id="cd18084">
    <property type="entry name" value="RsmE-like"/>
    <property type="match status" value="1"/>
</dbReference>
<comment type="function">
    <text evidence="10 12">Specifically methylates the N3 position of the uracil ring of uridine 1498 (m3U1498) in 16S rRNA. Acts on the fully assembled 30S ribosomal subunit.</text>
</comment>
<keyword evidence="16" id="KW-1185">Reference proteome</keyword>
<comment type="similarity">
    <text evidence="2 12">Belongs to the RNA methyltransferase RsmE family.</text>
</comment>
<dbReference type="InterPro" id="IPR046886">
    <property type="entry name" value="RsmE_MTase_dom"/>
</dbReference>
<evidence type="ECO:0000256" key="2">
    <source>
        <dbReference type="ARBA" id="ARBA00005528"/>
    </source>
</evidence>
<evidence type="ECO:0000313" key="16">
    <source>
        <dbReference type="Proteomes" id="UP000194946"/>
    </source>
</evidence>
<evidence type="ECO:0000256" key="11">
    <source>
        <dbReference type="ARBA" id="ARBA00047944"/>
    </source>
</evidence>
<reference evidence="16" key="1">
    <citation type="submission" date="2014-06" db="EMBL/GenBank/DDBJ databases">
        <authorList>
            <person name="Winans N.J."/>
            <person name="Newell P.D."/>
            <person name="Douglas A.E."/>
        </authorList>
    </citation>
    <scope>NUCLEOTIDE SEQUENCE [LARGE SCALE GENOMIC DNA]</scope>
    <source>
        <strain evidence="16">DmL_052</strain>
    </source>
</reference>
<comment type="subcellular location">
    <subcellularLocation>
        <location evidence="1 12">Cytoplasm</location>
    </subcellularLocation>
</comment>
<keyword evidence="8 12" id="KW-0808">Transferase</keyword>
<keyword evidence="5 12" id="KW-0963">Cytoplasm</keyword>
<dbReference type="EMBL" id="JOPB01000005">
    <property type="protein sequence ID" value="OUI78737.1"/>
    <property type="molecule type" value="Genomic_DNA"/>
</dbReference>
<dbReference type="EC" id="2.1.1.193" evidence="3 12"/>
<dbReference type="SUPFAM" id="SSF75217">
    <property type="entry name" value="alpha/beta knot"/>
    <property type="match status" value="1"/>
</dbReference>
<dbReference type="GO" id="GO:0005737">
    <property type="term" value="C:cytoplasm"/>
    <property type="evidence" value="ECO:0007669"/>
    <property type="project" value="UniProtKB-SubCell"/>
</dbReference>
<dbReference type="InterPro" id="IPR006700">
    <property type="entry name" value="RsmE"/>
</dbReference>
<evidence type="ECO:0000259" key="13">
    <source>
        <dbReference type="Pfam" id="PF04452"/>
    </source>
</evidence>
<dbReference type="SUPFAM" id="SSF88697">
    <property type="entry name" value="PUA domain-like"/>
    <property type="match status" value="1"/>
</dbReference>
<dbReference type="Gene3D" id="2.40.240.20">
    <property type="entry name" value="Hypothetical PUA domain-like, domain 1"/>
    <property type="match status" value="1"/>
</dbReference>
<keyword evidence="7 12" id="KW-0489">Methyltransferase</keyword>
<comment type="catalytic activity">
    <reaction evidence="11 12">
        <text>uridine(1498) in 16S rRNA + S-adenosyl-L-methionine = N(3)-methyluridine(1498) in 16S rRNA + S-adenosyl-L-homocysteine + H(+)</text>
        <dbReference type="Rhea" id="RHEA:42920"/>
        <dbReference type="Rhea" id="RHEA-COMP:10283"/>
        <dbReference type="Rhea" id="RHEA-COMP:10284"/>
        <dbReference type="ChEBI" id="CHEBI:15378"/>
        <dbReference type="ChEBI" id="CHEBI:57856"/>
        <dbReference type="ChEBI" id="CHEBI:59789"/>
        <dbReference type="ChEBI" id="CHEBI:65315"/>
        <dbReference type="ChEBI" id="CHEBI:74502"/>
        <dbReference type="EC" id="2.1.1.193"/>
    </reaction>
</comment>
<dbReference type="InterPro" id="IPR029026">
    <property type="entry name" value="tRNA_m1G_MTases_N"/>
</dbReference>
<proteinExistence type="inferred from homology"/>
<dbReference type="InterPro" id="IPR015947">
    <property type="entry name" value="PUA-like_sf"/>
</dbReference>
<evidence type="ECO:0000256" key="5">
    <source>
        <dbReference type="ARBA" id="ARBA00022490"/>
    </source>
</evidence>
<accession>A0A251ZVN1</accession>
<feature type="domain" description="Ribosomal RNA small subunit methyltransferase E methyltransferase" evidence="13">
    <location>
        <begin position="85"/>
        <end position="238"/>
    </location>
</feature>
<evidence type="ECO:0000256" key="4">
    <source>
        <dbReference type="ARBA" id="ARBA00013673"/>
    </source>
</evidence>
<dbReference type="PANTHER" id="PTHR30027:SF3">
    <property type="entry name" value="16S RRNA (URACIL(1498)-N(3))-METHYLTRANSFERASE"/>
    <property type="match status" value="1"/>
</dbReference>
<dbReference type="Pfam" id="PF20260">
    <property type="entry name" value="PUA_4"/>
    <property type="match status" value="1"/>
</dbReference>
<organism evidence="15 16">
    <name type="scientific">Commensalibacter intestini</name>
    <dbReference type="NCBI Taxonomy" id="479936"/>
    <lineage>
        <taxon>Bacteria</taxon>
        <taxon>Pseudomonadati</taxon>
        <taxon>Pseudomonadota</taxon>
        <taxon>Alphaproteobacteria</taxon>
        <taxon>Acetobacterales</taxon>
        <taxon>Acetobacteraceae</taxon>
    </lineage>
</organism>
<dbReference type="GO" id="GO:0070042">
    <property type="term" value="F:rRNA (uridine-N3-)-methyltransferase activity"/>
    <property type="evidence" value="ECO:0007669"/>
    <property type="project" value="TreeGrafter"/>
</dbReference>
<evidence type="ECO:0000256" key="8">
    <source>
        <dbReference type="ARBA" id="ARBA00022679"/>
    </source>
</evidence>
<evidence type="ECO:0000313" key="15">
    <source>
        <dbReference type="EMBL" id="OUI78737.1"/>
    </source>
</evidence>
<name>A0A251ZVN1_9PROT</name>
<keyword evidence="6 12" id="KW-0698">rRNA processing</keyword>
<sequence length="244" mass="27385">MSFIPRIYLDPHEFEALASNKDYAIPASTAHYLGTVLRLKASEKVVFFNERDGEWECEISYIAKNKGTIQTTKQLRLSITPLGPTLVFAPLKRDATDLAIRMATELGVKTIQPVKTLRTNTVKIKEERFRSITIEAAEQSNRLTIPEIKPIVSLFDFCSSWPKDKTLWIAVERCAEYHIEPNSTEKCRGDDGILIGPEGGFDSSEIKNLLLYDFVRPLSLGNLILKAETAIVAGLSLFSQHVRA</sequence>
<keyword evidence="9 12" id="KW-0949">S-adenosyl-L-methionine</keyword>
<evidence type="ECO:0000256" key="12">
    <source>
        <dbReference type="PIRNR" id="PIRNR015601"/>
    </source>
</evidence>